<evidence type="ECO:0000313" key="3">
    <source>
        <dbReference type="EMBL" id="EKD00974.1"/>
    </source>
</evidence>
<evidence type="ECO:0000313" key="4">
    <source>
        <dbReference type="Proteomes" id="UP000006757"/>
    </source>
</evidence>
<keyword evidence="2" id="KW-0732">Signal</keyword>
<accession>K1WHM7</accession>
<dbReference type="EMBL" id="AMBO01000330">
    <property type="protein sequence ID" value="EKD00974.1"/>
    <property type="molecule type" value="Genomic_DNA"/>
</dbReference>
<dbReference type="AlphaFoldDB" id="K1WHM7"/>
<gene>
    <name evidence="3" type="ORF">A1Q2_04741</name>
</gene>
<comment type="caution">
    <text evidence="3">The sequence shown here is derived from an EMBL/GenBank/DDBJ whole genome shotgun (WGS) entry which is preliminary data.</text>
</comment>
<sequence length="199" mass="21612">MPPPTVLAHWLLALLALLAQTSLCAQPSSPPSFSLAMLPPELPPPPSRRRPSPPRLSSPSPSTGIARTHAPSTVSPAHTHTHRQPASARTLCPFGSPLTTTTALNPLDSIPRHSFLAPTLSLLLHLSHPLQLSPSPSLPLQTEQRLTATAALLTVPSSYSDRRTRHYDYPPTFFLRNKSPHTKPTLPCLPEPRPMSRFA</sequence>
<protein>
    <submittedName>
        <fullName evidence="3">Uncharacterized protein</fullName>
    </submittedName>
</protein>
<evidence type="ECO:0000256" key="1">
    <source>
        <dbReference type="SAM" id="MobiDB-lite"/>
    </source>
</evidence>
<feature type="chain" id="PRO_5003854430" evidence="2">
    <location>
        <begin position="25"/>
        <end position="199"/>
    </location>
</feature>
<dbReference type="Proteomes" id="UP000006757">
    <property type="component" value="Unassembled WGS sequence"/>
</dbReference>
<reference evidence="3 4" key="1">
    <citation type="journal article" date="2012" name="Eukaryot. Cell">
        <title>Genome sequence of the Trichosporon asahii environmental strain CBS 8904.</title>
        <authorList>
            <person name="Yang R.Y."/>
            <person name="Li H.T."/>
            <person name="Zhu H."/>
            <person name="Zhou G.P."/>
            <person name="Wang M."/>
            <person name="Wang L."/>
        </authorList>
    </citation>
    <scope>NUCLEOTIDE SEQUENCE [LARGE SCALE GENOMIC DNA]</scope>
    <source>
        <strain evidence="3 4">CBS 8904</strain>
    </source>
</reference>
<dbReference type="InParanoid" id="K1WHM7"/>
<dbReference type="HOGENOM" id="CLU_1373074_0_0_1"/>
<name>K1WHM7_TRIAC</name>
<keyword evidence="4" id="KW-1185">Reference proteome</keyword>
<evidence type="ECO:0000256" key="2">
    <source>
        <dbReference type="SAM" id="SignalP"/>
    </source>
</evidence>
<proteinExistence type="predicted"/>
<feature type="region of interest" description="Disordered" evidence="1">
    <location>
        <begin position="35"/>
        <end position="94"/>
    </location>
</feature>
<feature type="signal peptide" evidence="2">
    <location>
        <begin position="1"/>
        <end position="24"/>
    </location>
</feature>
<organism evidence="3 4">
    <name type="scientific">Trichosporon asahii var. asahii (strain CBS 8904)</name>
    <name type="common">Yeast</name>
    <dbReference type="NCBI Taxonomy" id="1220162"/>
    <lineage>
        <taxon>Eukaryota</taxon>
        <taxon>Fungi</taxon>
        <taxon>Dikarya</taxon>
        <taxon>Basidiomycota</taxon>
        <taxon>Agaricomycotina</taxon>
        <taxon>Tremellomycetes</taxon>
        <taxon>Trichosporonales</taxon>
        <taxon>Trichosporonaceae</taxon>
        <taxon>Trichosporon</taxon>
    </lineage>
</organism>